<dbReference type="Proteomes" id="UP000197535">
    <property type="component" value="Unassembled WGS sequence"/>
</dbReference>
<feature type="domain" description="CHRD" evidence="1">
    <location>
        <begin position="1"/>
        <end position="110"/>
    </location>
</feature>
<keyword evidence="3" id="KW-1185">Reference proteome</keyword>
<proteinExistence type="predicted"/>
<evidence type="ECO:0000259" key="1">
    <source>
        <dbReference type="PROSITE" id="PS50933"/>
    </source>
</evidence>
<comment type="caution">
    <text evidence="2">The sequence shown here is derived from an EMBL/GenBank/DDBJ whole genome shotgun (WGS) entry which is preliminary data.</text>
</comment>
<reference evidence="2 3" key="1">
    <citation type="submission" date="2016-02" db="EMBL/GenBank/DDBJ databases">
        <authorList>
            <person name="Wen L."/>
            <person name="He K."/>
            <person name="Yang H."/>
        </authorList>
    </citation>
    <scope>NUCLEOTIDE SEQUENCE [LARGE SCALE GENOMIC DNA]</scope>
    <source>
        <strain evidence="2 3">TSA40</strain>
    </source>
</reference>
<name>A0A254TCP4_9BURK</name>
<dbReference type="SMART" id="SM00754">
    <property type="entry name" value="CHRD"/>
    <property type="match status" value="1"/>
</dbReference>
<dbReference type="EMBL" id="LSTO01000001">
    <property type="protein sequence ID" value="OWW19947.1"/>
    <property type="molecule type" value="Genomic_DNA"/>
</dbReference>
<organism evidence="2 3">
    <name type="scientific">Noviherbaspirillum denitrificans</name>
    <dbReference type="NCBI Taxonomy" id="1968433"/>
    <lineage>
        <taxon>Bacteria</taxon>
        <taxon>Pseudomonadati</taxon>
        <taxon>Pseudomonadota</taxon>
        <taxon>Betaproteobacteria</taxon>
        <taxon>Burkholderiales</taxon>
        <taxon>Oxalobacteraceae</taxon>
        <taxon>Noviherbaspirillum</taxon>
    </lineage>
</organism>
<evidence type="ECO:0000313" key="3">
    <source>
        <dbReference type="Proteomes" id="UP000197535"/>
    </source>
</evidence>
<dbReference type="Pfam" id="PF07452">
    <property type="entry name" value="CHRD"/>
    <property type="match status" value="1"/>
</dbReference>
<gene>
    <name evidence="2" type="ORF">AYR66_10970</name>
</gene>
<evidence type="ECO:0000313" key="2">
    <source>
        <dbReference type="EMBL" id="OWW19947.1"/>
    </source>
</evidence>
<sequence length="110" mass="11430">MSGAKEVPPNDSAASGTGVVTIDPVSRQFTATVTTTGIAGTAAHIHEGIANDTGPVVFPMTEVPKGSGIWKVSGQLSEAQLIALLAERYYINVHSARFPGGEIRGQIPEE</sequence>
<dbReference type="AlphaFoldDB" id="A0A254TCP4"/>
<protein>
    <recommendedName>
        <fullName evidence="1">CHRD domain-containing protein</fullName>
    </recommendedName>
</protein>
<accession>A0A254TCP4</accession>
<dbReference type="PROSITE" id="PS50933">
    <property type="entry name" value="CHRD"/>
    <property type="match status" value="1"/>
</dbReference>
<dbReference type="InterPro" id="IPR010895">
    <property type="entry name" value="CHRD"/>
</dbReference>